<comment type="caution">
    <text evidence="1">The sequence shown here is derived from an EMBL/GenBank/DDBJ whole genome shotgun (WGS) entry which is preliminary data.</text>
</comment>
<protein>
    <submittedName>
        <fullName evidence="1">Uncharacterized protein</fullName>
    </submittedName>
</protein>
<gene>
    <name evidence="1" type="ORF">BIW11_11030</name>
</gene>
<dbReference type="InParanoid" id="A0A1V9XCX6"/>
<sequence length="61" mass="7217">MECWVNTLRTLWQHHQFFKVLNSSNRRINIIRHPYHARSSLINQPSAKPCNYNGVQVPLTT</sequence>
<evidence type="ECO:0000313" key="1">
    <source>
        <dbReference type="EMBL" id="OQR71394.1"/>
    </source>
</evidence>
<name>A0A1V9XCX6_9ACAR</name>
<proteinExistence type="predicted"/>
<keyword evidence="2" id="KW-1185">Reference proteome</keyword>
<organism evidence="1 2">
    <name type="scientific">Tropilaelaps mercedesae</name>
    <dbReference type="NCBI Taxonomy" id="418985"/>
    <lineage>
        <taxon>Eukaryota</taxon>
        <taxon>Metazoa</taxon>
        <taxon>Ecdysozoa</taxon>
        <taxon>Arthropoda</taxon>
        <taxon>Chelicerata</taxon>
        <taxon>Arachnida</taxon>
        <taxon>Acari</taxon>
        <taxon>Parasitiformes</taxon>
        <taxon>Mesostigmata</taxon>
        <taxon>Gamasina</taxon>
        <taxon>Dermanyssoidea</taxon>
        <taxon>Laelapidae</taxon>
        <taxon>Tropilaelaps</taxon>
    </lineage>
</organism>
<dbReference type="EMBL" id="MNPL01014700">
    <property type="protein sequence ID" value="OQR71394.1"/>
    <property type="molecule type" value="Genomic_DNA"/>
</dbReference>
<reference evidence="1 2" key="1">
    <citation type="journal article" date="2017" name="Gigascience">
        <title>Draft genome of the honey bee ectoparasitic mite, Tropilaelaps mercedesae, is shaped by the parasitic life history.</title>
        <authorList>
            <person name="Dong X."/>
            <person name="Armstrong S.D."/>
            <person name="Xia D."/>
            <person name="Makepeace B.L."/>
            <person name="Darby A.C."/>
            <person name="Kadowaki T."/>
        </authorList>
    </citation>
    <scope>NUCLEOTIDE SEQUENCE [LARGE SCALE GENOMIC DNA]</scope>
    <source>
        <strain evidence="1">Wuxi-XJTLU</strain>
    </source>
</reference>
<evidence type="ECO:0000313" key="2">
    <source>
        <dbReference type="Proteomes" id="UP000192247"/>
    </source>
</evidence>
<dbReference type="AlphaFoldDB" id="A0A1V9XCX6"/>
<dbReference type="Proteomes" id="UP000192247">
    <property type="component" value="Unassembled WGS sequence"/>
</dbReference>
<accession>A0A1V9XCX6</accession>